<dbReference type="PROSITE" id="PS50943">
    <property type="entry name" value="HTH_CROC1"/>
    <property type="match status" value="1"/>
</dbReference>
<feature type="domain" description="HTH cro/C1-type" evidence="1">
    <location>
        <begin position="28"/>
        <end position="79"/>
    </location>
</feature>
<dbReference type="PANTHER" id="PTHR35010">
    <property type="entry name" value="BLL4672 PROTEIN-RELATED"/>
    <property type="match status" value="1"/>
</dbReference>
<dbReference type="Proteomes" id="UP000317982">
    <property type="component" value="Unassembled WGS sequence"/>
</dbReference>
<keyword evidence="3" id="KW-1185">Reference proteome</keyword>
<organism evidence="2 3">
    <name type="scientific">Cryptosporangium phraense</name>
    <dbReference type="NCBI Taxonomy" id="2593070"/>
    <lineage>
        <taxon>Bacteria</taxon>
        <taxon>Bacillati</taxon>
        <taxon>Actinomycetota</taxon>
        <taxon>Actinomycetes</taxon>
        <taxon>Cryptosporangiales</taxon>
        <taxon>Cryptosporangiaceae</taxon>
        <taxon>Cryptosporangium</taxon>
    </lineage>
</organism>
<reference evidence="2 3" key="1">
    <citation type="submission" date="2019-07" db="EMBL/GenBank/DDBJ databases">
        <title>Cryptosporangium phraense sp. nov., isolated from plant litter.</title>
        <authorList>
            <person name="Suriyachadkun C."/>
        </authorList>
    </citation>
    <scope>NUCLEOTIDE SEQUENCE [LARGE SCALE GENOMIC DNA]</scope>
    <source>
        <strain evidence="2 3">A-T 5661</strain>
    </source>
</reference>
<dbReference type="InParanoid" id="A0A545ALS6"/>
<dbReference type="Pfam" id="PF17765">
    <property type="entry name" value="MLTR_LBD"/>
    <property type="match status" value="1"/>
</dbReference>
<dbReference type="InterPro" id="IPR010982">
    <property type="entry name" value="Lambda_DNA-bd_dom_sf"/>
</dbReference>
<comment type="caution">
    <text evidence="2">The sequence shown here is derived from an EMBL/GenBank/DDBJ whole genome shotgun (WGS) entry which is preliminary data.</text>
</comment>
<proteinExistence type="predicted"/>
<dbReference type="CDD" id="cd00093">
    <property type="entry name" value="HTH_XRE"/>
    <property type="match status" value="1"/>
</dbReference>
<gene>
    <name evidence="2" type="ORF">FL583_25215</name>
</gene>
<dbReference type="SMART" id="SM00530">
    <property type="entry name" value="HTH_XRE"/>
    <property type="match status" value="1"/>
</dbReference>
<dbReference type="SUPFAM" id="SSF47413">
    <property type="entry name" value="lambda repressor-like DNA-binding domains"/>
    <property type="match status" value="1"/>
</dbReference>
<dbReference type="Gene3D" id="3.30.450.180">
    <property type="match status" value="1"/>
</dbReference>
<dbReference type="Pfam" id="PF13560">
    <property type="entry name" value="HTH_31"/>
    <property type="match status" value="1"/>
</dbReference>
<dbReference type="OrthoDB" id="3608749at2"/>
<name>A0A545ALS6_9ACTN</name>
<dbReference type="AlphaFoldDB" id="A0A545ALS6"/>
<evidence type="ECO:0000313" key="2">
    <source>
        <dbReference type="EMBL" id="TQS42241.1"/>
    </source>
</evidence>
<evidence type="ECO:0000259" key="1">
    <source>
        <dbReference type="PROSITE" id="PS50943"/>
    </source>
</evidence>
<protein>
    <submittedName>
        <fullName evidence="2">Helix-turn-helix domain-containing protein</fullName>
    </submittedName>
</protein>
<dbReference type="InterPro" id="IPR041413">
    <property type="entry name" value="MLTR_LBD"/>
</dbReference>
<dbReference type="RefSeq" id="WP_142707298.1">
    <property type="nucleotide sequence ID" value="NZ_VIRS01000019.1"/>
</dbReference>
<dbReference type="GO" id="GO:0003677">
    <property type="term" value="F:DNA binding"/>
    <property type="evidence" value="ECO:0007669"/>
    <property type="project" value="InterPro"/>
</dbReference>
<accession>A0A545ALS6</accession>
<sequence length="258" mass="28270">MSELGVFLRSRRERVRPAQVGLPAGSRRRVRGLRREEVALLADVSVPYYALLEQGREVRPSAGVLDALARALRLPPPEHALLYRLAGADPPAGSGPEVVSAGVVDLVARLDPCPTYVTGRNWDVLAANRAARALFGVFDNLLVFMFTDPRARYVYVEWEREAAAQLARFRAASAHRREASDVVALVSRLRDASDEAARWWASPDVAPLSAGSKLLRHPSVGEVRLEHVVLVVADAPDQKVVTFRGPEDQLRTLATSSV</sequence>
<dbReference type="EMBL" id="VIRS01000019">
    <property type="protein sequence ID" value="TQS42241.1"/>
    <property type="molecule type" value="Genomic_DNA"/>
</dbReference>
<dbReference type="InterPro" id="IPR001387">
    <property type="entry name" value="Cro/C1-type_HTH"/>
</dbReference>
<evidence type="ECO:0000313" key="3">
    <source>
        <dbReference type="Proteomes" id="UP000317982"/>
    </source>
</evidence>
<dbReference type="Gene3D" id="1.10.260.40">
    <property type="entry name" value="lambda repressor-like DNA-binding domains"/>
    <property type="match status" value="1"/>
</dbReference>